<evidence type="ECO:0000313" key="1">
    <source>
        <dbReference type="EMBL" id="PHJ20018.1"/>
    </source>
</evidence>
<dbReference type="GeneID" id="94429526"/>
<feature type="non-terminal residue" evidence="1">
    <location>
        <position position="295"/>
    </location>
</feature>
<sequence>MVHTNIGELINDFRAYLSILKDVHDALDIKKAFDYARQYLPHDAIGLLEGLVNELGSQRAQPHALSPGDAMGRFQRLAEGRKKILFTLNQGGGLGGDDGGAVAMTRELLFLDLALEQQQGVLLQGNASSLKLQELVVVLREMLLTASAHKPVSTELRSMYADWAHLGDSLAATASSSSSSSSHHLVEDSREAALLLKALADRVVRYVGNTIDDVQEQLGSKSVYLGNQVGTEKKVLDVFVDEVLRGSALFSLSLVVKRLEPLLRAAAMLPPWQLISIVERVQGELVSIDQLKNIQ</sequence>
<protein>
    <submittedName>
        <fullName evidence="1">Alpha-glucan water dikinase</fullName>
    </submittedName>
</protein>
<keyword evidence="1" id="KW-0808">Transferase</keyword>
<dbReference type="OrthoDB" id="6123450at2759"/>
<name>A0A2C6KUJ5_9APIC</name>
<dbReference type="GO" id="GO:0016301">
    <property type="term" value="F:kinase activity"/>
    <property type="evidence" value="ECO:0007669"/>
    <property type="project" value="UniProtKB-KW"/>
</dbReference>
<dbReference type="EMBL" id="MIGC01003070">
    <property type="protein sequence ID" value="PHJ20018.1"/>
    <property type="molecule type" value="Genomic_DNA"/>
</dbReference>
<organism evidence="1 2">
    <name type="scientific">Cystoisospora suis</name>
    <dbReference type="NCBI Taxonomy" id="483139"/>
    <lineage>
        <taxon>Eukaryota</taxon>
        <taxon>Sar</taxon>
        <taxon>Alveolata</taxon>
        <taxon>Apicomplexa</taxon>
        <taxon>Conoidasida</taxon>
        <taxon>Coccidia</taxon>
        <taxon>Eucoccidiorida</taxon>
        <taxon>Eimeriorina</taxon>
        <taxon>Sarcocystidae</taxon>
        <taxon>Cystoisospora</taxon>
    </lineage>
</organism>
<comment type="caution">
    <text evidence="1">The sequence shown here is derived from an EMBL/GenBank/DDBJ whole genome shotgun (WGS) entry which is preliminary data.</text>
</comment>
<dbReference type="VEuPathDB" id="ToxoDB:CSUI_006150"/>
<dbReference type="Proteomes" id="UP000221165">
    <property type="component" value="Unassembled WGS sequence"/>
</dbReference>
<dbReference type="PANTHER" id="PTHR46999:SF2">
    <property type="entry name" value="CARBOHYDRATE-BINDING MODULE FAMILY 45 PROTEIN"/>
    <property type="match status" value="1"/>
</dbReference>
<keyword evidence="1" id="KW-0418">Kinase</keyword>
<keyword evidence="2" id="KW-1185">Reference proteome</keyword>
<accession>A0A2C6KUJ5</accession>
<dbReference type="RefSeq" id="XP_067921709.1">
    <property type="nucleotide sequence ID" value="XM_068066315.1"/>
</dbReference>
<reference evidence="1 2" key="1">
    <citation type="journal article" date="2017" name="Int. J. Parasitol.">
        <title>The genome of the protozoan parasite Cystoisospora suis and a reverse vaccinology approach to identify vaccine candidates.</title>
        <authorList>
            <person name="Palmieri N."/>
            <person name="Shrestha A."/>
            <person name="Ruttkowski B."/>
            <person name="Beck T."/>
            <person name="Vogl C."/>
            <person name="Tomley F."/>
            <person name="Blake D.P."/>
            <person name="Joachim A."/>
        </authorList>
    </citation>
    <scope>NUCLEOTIDE SEQUENCE [LARGE SCALE GENOMIC DNA]</scope>
    <source>
        <strain evidence="1 2">Wien I</strain>
    </source>
</reference>
<gene>
    <name evidence="1" type="ORF">CSUI_006150</name>
</gene>
<dbReference type="PANTHER" id="PTHR46999">
    <property type="entry name" value="ALPHA-GLUCAN WATER DIKINASE 1, CHLOROPLASTIC-RELATED"/>
    <property type="match status" value="1"/>
</dbReference>
<proteinExistence type="predicted"/>
<evidence type="ECO:0000313" key="2">
    <source>
        <dbReference type="Proteomes" id="UP000221165"/>
    </source>
</evidence>
<dbReference type="AlphaFoldDB" id="A0A2C6KUJ5"/>